<dbReference type="RefSeq" id="WP_167073715.1">
    <property type="nucleotide sequence ID" value="NZ_JAAOZC010000006.1"/>
</dbReference>
<evidence type="ECO:0000256" key="2">
    <source>
        <dbReference type="ARBA" id="ARBA00022723"/>
    </source>
</evidence>
<keyword evidence="4" id="KW-0408">Iron</keyword>
<reference evidence="7 8" key="1">
    <citation type="submission" date="2020-03" db="EMBL/GenBank/DDBJ databases">
        <title>Genomic Encyclopedia of Type Strains, Phase III (KMG-III): the genomes of soil and plant-associated and newly described type strains.</title>
        <authorList>
            <person name="Whitman W."/>
        </authorList>
    </citation>
    <scope>NUCLEOTIDE SEQUENCE [LARGE SCALE GENOMIC DNA]</scope>
    <source>
        <strain evidence="7 8">CECT 8804</strain>
    </source>
</reference>
<dbReference type="InterPro" id="IPR021028">
    <property type="entry name" value="Homotrim_ring_OHase_catalytic"/>
</dbReference>
<evidence type="ECO:0000256" key="3">
    <source>
        <dbReference type="ARBA" id="ARBA00023002"/>
    </source>
</evidence>
<dbReference type="InterPro" id="IPR050584">
    <property type="entry name" value="Cholesterol_7-desaturase"/>
</dbReference>
<dbReference type="Pfam" id="PF11723">
    <property type="entry name" value="Aromatic_hydrox"/>
    <property type="match status" value="1"/>
</dbReference>
<dbReference type="SUPFAM" id="SSF50022">
    <property type="entry name" value="ISP domain"/>
    <property type="match status" value="1"/>
</dbReference>
<dbReference type="SUPFAM" id="SSF55961">
    <property type="entry name" value="Bet v1-like"/>
    <property type="match status" value="1"/>
</dbReference>
<evidence type="ECO:0000313" key="8">
    <source>
        <dbReference type="Proteomes" id="UP000727456"/>
    </source>
</evidence>
<accession>A0ABX0TTG6</accession>
<evidence type="ECO:0000256" key="5">
    <source>
        <dbReference type="ARBA" id="ARBA00023014"/>
    </source>
</evidence>
<evidence type="ECO:0000256" key="4">
    <source>
        <dbReference type="ARBA" id="ARBA00023004"/>
    </source>
</evidence>
<keyword evidence="3" id="KW-0560">Oxidoreductase</keyword>
<dbReference type="InterPro" id="IPR017941">
    <property type="entry name" value="Rieske_2Fe-2S"/>
</dbReference>
<keyword evidence="8" id="KW-1185">Reference proteome</keyword>
<evidence type="ECO:0000256" key="1">
    <source>
        <dbReference type="ARBA" id="ARBA00022714"/>
    </source>
</evidence>
<proteinExistence type="predicted"/>
<keyword evidence="5" id="KW-0411">Iron-sulfur</keyword>
<feature type="domain" description="Rieske" evidence="6">
    <location>
        <begin position="24"/>
        <end position="128"/>
    </location>
</feature>
<organism evidence="7 8">
    <name type="scientific">Sphingomonas vulcanisoli</name>
    <dbReference type="NCBI Taxonomy" id="1658060"/>
    <lineage>
        <taxon>Bacteria</taxon>
        <taxon>Pseudomonadati</taxon>
        <taxon>Pseudomonadota</taxon>
        <taxon>Alphaproteobacteria</taxon>
        <taxon>Sphingomonadales</taxon>
        <taxon>Sphingomonadaceae</taxon>
        <taxon>Sphingomonas</taxon>
    </lineage>
</organism>
<gene>
    <name evidence="7" type="ORF">FHS31_002375</name>
</gene>
<dbReference type="Gene3D" id="2.20.25.10">
    <property type="match status" value="1"/>
</dbReference>
<dbReference type="Pfam" id="PF00355">
    <property type="entry name" value="Rieske"/>
    <property type="match status" value="1"/>
</dbReference>
<dbReference type="InterPro" id="IPR036922">
    <property type="entry name" value="Rieske_2Fe-2S_sf"/>
</dbReference>
<keyword evidence="2" id="KW-0479">Metal-binding</keyword>
<protein>
    <submittedName>
        <fullName evidence="7">Nitrite reductase/ring-hydroxylating ferredoxin subunit</fullName>
    </submittedName>
</protein>
<dbReference type="PANTHER" id="PTHR21266:SF59">
    <property type="entry name" value="BLR4922 PROTEIN"/>
    <property type="match status" value="1"/>
</dbReference>
<dbReference type="Gene3D" id="2.20.25.680">
    <property type="match status" value="1"/>
</dbReference>
<keyword evidence="1" id="KW-0001">2Fe-2S</keyword>
<dbReference type="PANTHER" id="PTHR21266">
    <property type="entry name" value="IRON-SULFUR DOMAIN CONTAINING PROTEIN"/>
    <property type="match status" value="1"/>
</dbReference>
<comment type="caution">
    <text evidence="7">The sequence shown here is derived from an EMBL/GenBank/DDBJ whole genome shotgun (WGS) entry which is preliminary data.</text>
</comment>
<evidence type="ECO:0000313" key="7">
    <source>
        <dbReference type="EMBL" id="NIJ08751.1"/>
    </source>
</evidence>
<evidence type="ECO:0000259" key="6">
    <source>
        <dbReference type="PROSITE" id="PS51296"/>
    </source>
</evidence>
<dbReference type="EMBL" id="JAAOZC010000006">
    <property type="protein sequence ID" value="NIJ08751.1"/>
    <property type="molecule type" value="Genomic_DNA"/>
</dbReference>
<sequence>MNAPQQALPGSKAALPTLGLREFWYPALLSKKVGKKPVPIKMLGEEIAFFRDDGKVYALYNRCPHRGLPLSCGRREFPGTLTCLYHGWTFNTAGECVAALNEGPQSSIPGRVKVRSYPTAEINGVIFVYMGNKEPRPLEEDIPEELMTTSNIVHTHIEEWNCSWMPALENLQDSHDIFVHRRSLFYLFRKLPSWATVGVSLTDDGRGVDIRYDKMGPAQAEYETVGKYPRQVWWRRFKINSPRPGQYPKTELRLPGVVRIGFSDLMYVRWAVPVDADHVRAFLFTSRHATGLNGFVYRLYYAFIASWIFLRFFIGQDKIVFEKQDYSAPERLSQTDTGVIRWRRLVAEAARQEAGDDAIEAKFGAGQLVNG</sequence>
<dbReference type="Gene3D" id="3.90.380.10">
    <property type="entry name" value="Naphthalene 1,2-dioxygenase Alpha Subunit, Chain A, domain 1"/>
    <property type="match status" value="1"/>
</dbReference>
<dbReference type="Proteomes" id="UP000727456">
    <property type="component" value="Unassembled WGS sequence"/>
</dbReference>
<dbReference type="PROSITE" id="PS51296">
    <property type="entry name" value="RIESKE"/>
    <property type="match status" value="1"/>
</dbReference>
<name>A0ABX0TTG6_9SPHN</name>